<dbReference type="RefSeq" id="WP_034855664.1">
    <property type="nucleotide sequence ID" value="NZ_AZOD01000015.1"/>
</dbReference>
<proteinExistence type="predicted"/>
<dbReference type="InterPro" id="IPR011856">
    <property type="entry name" value="tRNA_endonuc-like_dom_sf"/>
</dbReference>
<dbReference type="EMBL" id="CP150637">
    <property type="protein sequence ID" value="WZW87712.1"/>
    <property type="molecule type" value="Genomic_DNA"/>
</dbReference>
<sequence>MTNIYQVQHHSINAVKEHPFQLEKEMQRVFEENLTLFTGLTLVRSEFSLKQFRFDTVAFDKDRQAFVIIEYKRDRSQSVVDQGVAYLNAMLEYRDSLIIEYNEQNPDTHLLRKDIDWSQSRVLFVANSFTDFQRNATNFKNLGIELVEFKRYDNGILTVNFLERSKNAPTLEASTFGESNGSYSGASIKAKVIPAIPKEIIEYDEEYLLQGKPDAICELFQKFKDAILNLDDNLELKFNKLYASFRKDRSSIVDIHLQKSALKLWINAIWGTLDDARNLFRNVSQLGHLGSGDYEVTITDTRDLEYILSVIKQKL</sequence>
<organism evidence="1 2">
    <name type="scientific">Ignatzschineria larvae DSM 13226</name>
    <dbReference type="NCBI Taxonomy" id="1111732"/>
    <lineage>
        <taxon>Bacteria</taxon>
        <taxon>Pseudomonadati</taxon>
        <taxon>Pseudomonadota</taxon>
        <taxon>Gammaproteobacteria</taxon>
        <taxon>Cardiobacteriales</taxon>
        <taxon>Ignatzschineriaceae</taxon>
        <taxon>Ignatzschineria</taxon>
    </lineage>
</organism>
<reference evidence="1 2" key="1">
    <citation type="submission" date="2024-03" db="EMBL/GenBank/DDBJ databases">
        <title>Complete Genome Sequence and Annotation of Ignatzschineria larvae DSM 13226.</title>
        <authorList>
            <person name="Cantrell E."/>
            <person name="Burcham Z.M."/>
        </authorList>
    </citation>
    <scope>NUCLEOTIDE SEQUENCE [LARGE SCALE GENOMIC DNA]</scope>
    <source>
        <strain evidence="1 2">DSM 13226</strain>
    </source>
</reference>
<keyword evidence="2" id="KW-1185">Reference proteome</keyword>
<dbReference type="Gene3D" id="3.40.1350.10">
    <property type="match status" value="1"/>
</dbReference>
<protein>
    <submittedName>
        <fullName evidence="1">DUF5655 domain-containing protein</fullName>
    </submittedName>
</protein>
<evidence type="ECO:0000313" key="1">
    <source>
        <dbReference type="EMBL" id="WZW87712.1"/>
    </source>
</evidence>
<accession>A0ABZ3C028</accession>
<evidence type="ECO:0000313" key="2">
    <source>
        <dbReference type="Proteomes" id="UP001449178"/>
    </source>
</evidence>
<gene>
    <name evidence="1" type="ORF">WMO13_10170</name>
</gene>
<name>A0ABZ3C028_9GAMM</name>
<dbReference type="Proteomes" id="UP001449178">
    <property type="component" value="Chromosome"/>
</dbReference>